<evidence type="ECO:0000256" key="1">
    <source>
        <dbReference type="ARBA" id="ARBA00038248"/>
    </source>
</evidence>
<gene>
    <name evidence="3" type="ORF">K8G79_08350</name>
</gene>
<proteinExistence type="inferred from homology"/>
<feature type="domain" description="HEPN" evidence="2">
    <location>
        <begin position="6"/>
        <end position="120"/>
    </location>
</feature>
<dbReference type="EMBL" id="JAIOIU010000102">
    <property type="protein sequence ID" value="MBZ0160129.1"/>
    <property type="molecule type" value="Genomic_DNA"/>
</dbReference>
<dbReference type="InterPro" id="IPR052226">
    <property type="entry name" value="UPF0332_toxin"/>
</dbReference>
<evidence type="ECO:0000259" key="2">
    <source>
        <dbReference type="Pfam" id="PF05168"/>
    </source>
</evidence>
<dbReference type="AlphaFoldDB" id="A0AAJ1AII2"/>
<protein>
    <submittedName>
        <fullName evidence="3">HEPN domain-containing protein</fullName>
    </submittedName>
</protein>
<organism evidence="3 4">
    <name type="scientific">Candidatus Methylomirabilis tolerans</name>
    <dbReference type="NCBI Taxonomy" id="3123416"/>
    <lineage>
        <taxon>Bacteria</taxon>
        <taxon>Candidatus Methylomirabilota</taxon>
        <taxon>Candidatus Methylomirabilia</taxon>
        <taxon>Candidatus Methylomirabilales</taxon>
        <taxon>Candidatus Methylomirabilaceae</taxon>
        <taxon>Candidatus Methylomirabilis</taxon>
    </lineage>
</organism>
<reference evidence="3 4" key="1">
    <citation type="journal article" date="2021" name="bioRxiv">
        <title>Unraveling nitrogen, sulfur and carbon metabolic pathways and microbial community transcriptional responses to substrate deprivation and toxicity stresses in a bioreactor mimicking anoxic brackish coastal sediment conditions.</title>
        <authorList>
            <person name="Martins P.D."/>
            <person name="Echeveste M.J."/>
            <person name="Arshad A."/>
            <person name="Kurth J."/>
            <person name="Ouboter H."/>
            <person name="Jetten M.S.M."/>
            <person name="Welte C.U."/>
        </authorList>
    </citation>
    <scope>NUCLEOTIDE SEQUENCE [LARGE SCALE GENOMIC DNA]</scope>
    <source>
        <strain evidence="3">MAG_38</strain>
    </source>
</reference>
<dbReference type="Pfam" id="PF05168">
    <property type="entry name" value="HEPN"/>
    <property type="match status" value="1"/>
</dbReference>
<dbReference type="Gene3D" id="1.20.120.330">
    <property type="entry name" value="Nucleotidyltransferases domain 2"/>
    <property type="match status" value="1"/>
</dbReference>
<comment type="caution">
    <text evidence="3">The sequence shown here is derived from an EMBL/GenBank/DDBJ whole genome shotgun (WGS) entry which is preliminary data.</text>
</comment>
<name>A0AAJ1AII2_9BACT</name>
<comment type="similarity">
    <text evidence="1">Belongs to the UPF0332 family.</text>
</comment>
<dbReference type="Proteomes" id="UP001197609">
    <property type="component" value="Unassembled WGS sequence"/>
</dbReference>
<dbReference type="InterPro" id="IPR007842">
    <property type="entry name" value="HEPN_dom"/>
</dbReference>
<evidence type="ECO:0000313" key="3">
    <source>
        <dbReference type="EMBL" id="MBZ0160129.1"/>
    </source>
</evidence>
<dbReference type="PANTHER" id="PTHR36565">
    <property type="entry name" value="UPF0332 PROTEIN TM_1000"/>
    <property type="match status" value="1"/>
</dbReference>
<sequence>MKEEARTLLEKGYRALHAAETLLRDDDYEFAAGRAYYAMLHAAQALLREHDLRYRKHTSVHAAFGQHFAKTGRLDPKFHGWLLDAFDDRTRGDYDADVSFDRESIAMRIEQAREFLAIARQCLERSA</sequence>
<dbReference type="PANTHER" id="PTHR36565:SF1">
    <property type="entry name" value="UPF0332 PROTEIN TM_1000"/>
    <property type="match status" value="1"/>
</dbReference>
<accession>A0AAJ1AII2</accession>
<evidence type="ECO:0000313" key="4">
    <source>
        <dbReference type="Proteomes" id="UP001197609"/>
    </source>
</evidence>